<reference evidence="3" key="2">
    <citation type="submission" date="2015-08" db="UniProtKB">
        <authorList>
            <consortium name="WormBaseParasite"/>
        </authorList>
    </citation>
    <scope>IDENTIFICATION</scope>
</reference>
<dbReference type="WBParaSite" id="SVE_1583600.1">
    <property type="protein sequence ID" value="SVE_1583600.1"/>
    <property type="gene ID" value="SVE_1583600"/>
</dbReference>
<dbReference type="GO" id="GO:0005085">
    <property type="term" value="F:guanyl-nucleotide exchange factor activity"/>
    <property type="evidence" value="ECO:0007669"/>
    <property type="project" value="TreeGrafter"/>
</dbReference>
<dbReference type="Gene3D" id="2.20.110.10">
    <property type="entry name" value="Histone H3 K4-specific methyltransferase SET7/9 N-terminal domain"/>
    <property type="match status" value="3"/>
</dbReference>
<dbReference type="GO" id="GO:0031267">
    <property type="term" value="F:small GTPase binding"/>
    <property type="evidence" value="ECO:0007669"/>
    <property type="project" value="TreeGrafter"/>
</dbReference>
<dbReference type="GO" id="GO:0016197">
    <property type="term" value="P:endosomal transport"/>
    <property type="evidence" value="ECO:0007669"/>
    <property type="project" value="TreeGrafter"/>
</dbReference>
<accession>A0A0K0FU24</accession>
<protein>
    <submittedName>
        <fullName evidence="3">MORN repeat-containing protein</fullName>
    </submittedName>
</protein>
<dbReference type="SMART" id="SM00698">
    <property type="entry name" value="MORN"/>
    <property type="match status" value="6"/>
</dbReference>
<dbReference type="AlphaFoldDB" id="A0A0K0FU24"/>
<dbReference type="InterPro" id="IPR051984">
    <property type="entry name" value="Alsin"/>
</dbReference>
<dbReference type="GO" id="GO:0005737">
    <property type="term" value="C:cytoplasm"/>
    <property type="evidence" value="ECO:0007669"/>
    <property type="project" value="TreeGrafter"/>
</dbReference>
<evidence type="ECO:0000256" key="1">
    <source>
        <dbReference type="ARBA" id="ARBA00022737"/>
    </source>
</evidence>
<dbReference type="SUPFAM" id="SSF82185">
    <property type="entry name" value="Histone H3 K4-specific methyltransferase SET7/9 N-terminal domain"/>
    <property type="match status" value="2"/>
</dbReference>
<proteinExistence type="predicted"/>
<keyword evidence="1" id="KW-0677">Repeat</keyword>
<dbReference type="PANTHER" id="PTHR46089">
    <property type="entry name" value="ALSIN HOMOLOG"/>
    <property type="match status" value="1"/>
</dbReference>
<sequence>MIKNDLLWRKYFTLLEIIDNYSESTYDLWQNATSLDQGIVKALKNDKRIHLYTINNPKLKDISVVSTNPLKNLIGRSWIKLIIFNDGISIIDKSDYIFLEFPLLWITEKDTGENNNNDNNTFISIISPEYEFELDTNDVNIKNDLLKASTFWYNYSLFIKLLSCHKETGFFEIPPNIRFVTYKFSSSHQVFRNATYTGLWKNGKPHGKGTIVFPGGKRYKGNFINGLIEGYGKLQVPVDNTPSTTTAYFIQNVFFSSIELHPLSIEELKKKKYDYMEGNFKNGVLHGLAMIRFANGDTYRGYFKNGHREGFGINCQLSFGVGERMYCGHFKNDMKHGYGVYSTNHEKYLGMWENDLRHGKGCQITIDGVYHEGIFDKDRFIRGQMIYYCENLLTTTFSGDFDKEGITNGKGILHTSPFDYIEGYFQGNVLSNELKISNGVYKRKDDVLLMDPILRLVSPVLDETIIDVNENVGDIGERWLGLFTHFLEDHFKIECSIEELESLQNVEKNEIWEIMLSSCNNIQQQLMRENNIINVNEEEEIVPEYNLPWDTKYYSMVDNYFKKSINLPYNPINRLVKGTLEVFTFAYDKIGAHKCLYQQIVVELHVIIRRLYIIMRFLFPNLPSSENMYNIVGEIENDRDINKTIDSEYNIPACNFIGNYFFIEGYAVLFTVFQMHCQEADQKYFERICFLNTFNDSKLSDMMGLSDYLKPSSTTINDTTLPHLEYYKTAIHIFQTLSGHCNPVKKLSILEETFDDILKVCFPSKFINIKKYIQLKIKPRGNNNI</sequence>
<name>A0A0K0FU24_STRVS</name>
<evidence type="ECO:0000313" key="2">
    <source>
        <dbReference type="Proteomes" id="UP000035680"/>
    </source>
</evidence>
<dbReference type="PANTHER" id="PTHR46089:SF2">
    <property type="entry name" value="ALSIN HOMOLOG"/>
    <property type="match status" value="1"/>
</dbReference>
<dbReference type="Proteomes" id="UP000035680">
    <property type="component" value="Unassembled WGS sequence"/>
</dbReference>
<reference evidence="2" key="1">
    <citation type="submission" date="2014-07" db="EMBL/GenBank/DDBJ databases">
        <authorList>
            <person name="Martin A.A"/>
            <person name="De Silva N."/>
        </authorList>
    </citation>
    <scope>NUCLEOTIDE SEQUENCE</scope>
</reference>
<dbReference type="Pfam" id="PF02493">
    <property type="entry name" value="MORN"/>
    <property type="match status" value="6"/>
</dbReference>
<organism evidence="2 3">
    <name type="scientific">Strongyloides venezuelensis</name>
    <name type="common">Threadworm</name>
    <dbReference type="NCBI Taxonomy" id="75913"/>
    <lineage>
        <taxon>Eukaryota</taxon>
        <taxon>Metazoa</taxon>
        <taxon>Ecdysozoa</taxon>
        <taxon>Nematoda</taxon>
        <taxon>Chromadorea</taxon>
        <taxon>Rhabditida</taxon>
        <taxon>Tylenchina</taxon>
        <taxon>Panagrolaimomorpha</taxon>
        <taxon>Strongyloidoidea</taxon>
        <taxon>Strongyloididae</taxon>
        <taxon>Strongyloides</taxon>
    </lineage>
</organism>
<dbReference type="STRING" id="75913.A0A0K0FU24"/>
<evidence type="ECO:0000313" key="3">
    <source>
        <dbReference type="WBParaSite" id="SVE_1583600.1"/>
    </source>
</evidence>
<dbReference type="InterPro" id="IPR003409">
    <property type="entry name" value="MORN"/>
</dbReference>
<keyword evidence="2" id="KW-1185">Reference proteome</keyword>